<sequence>MGLSGMMYASGQYLSQQSPDSFDIFINMSSIINHRETGSDPSSLHGISITVGRQSYQPACHVDPYLRHRALSCIQEVALLGSE</sequence>
<reference evidence="1" key="1">
    <citation type="submission" date="2014-11" db="EMBL/GenBank/DDBJ databases">
        <authorList>
            <person name="Amaro Gonzalez C."/>
        </authorList>
    </citation>
    <scope>NUCLEOTIDE SEQUENCE</scope>
</reference>
<protein>
    <submittedName>
        <fullName evidence="1">Uncharacterized protein</fullName>
    </submittedName>
</protein>
<dbReference type="EMBL" id="GBXM01069516">
    <property type="protein sequence ID" value="JAH39061.1"/>
    <property type="molecule type" value="Transcribed_RNA"/>
</dbReference>
<evidence type="ECO:0000313" key="1">
    <source>
        <dbReference type="EMBL" id="JAH39061.1"/>
    </source>
</evidence>
<accession>A0A0E9SCR2</accession>
<organism evidence="1">
    <name type="scientific">Anguilla anguilla</name>
    <name type="common">European freshwater eel</name>
    <name type="synonym">Muraena anguilla</name>
    <dbReference type="NCBI Taxonomy" id="7936"/>
    <lineage>
        <taxon>Eukaryota</taxon>
        <taxon>Metazoa</taxon>
        <taxon>Chordata</taxon>
        <taxon>Craniata</taxon>
        <taxon>Vertebrata</taxon>
        <taxon>Euteleostomi</taxon>
        <taxon>Actinopterygii</taxon>
        <taxon>Neopterygii</taxon>
        <taxon>Teleostei</taxon>
        <taxon>Anguilliformes</taxon>
        <taxon>Anguillidae</taxon>
        <taxon>Anguilla</taxon>
    </lineage>
</organism>
<proteinExistence type="predicted"/>
<reference evidence="1" key="2">
    <citation type="journal article" date="2015" name="Fish Shellfish Immunol.">
        <title>Early steps in the European eel (Anguilla anguilla)-Vibrio vulnificus interaction in the gills: Role of the RtxA13 toxin.</title>
        <authorList>
            <person name="Callol A."/>
            <person name="Pajuelo D."/>
            <person name="Ebbesson L."/>
            <person name="Teles M."/>
            <person name="MacKenzie S."/>
            <person name="Amaro C."/>
        </authorList>
    </citation>
    <scope>NUCLEOTIDE SEQUENCE</scope>
</reference>
<name>A0A0E9SCR2_ANGAN</name>
<dbReference type="AlphaFoldDB" id="A0A0E9SCR2"/>